<proteinExistence type="predicted"/>
<evidence type="ECO:0000313" key="1">
    <source>
        <dbReference type="EMBL" id="CDI53196.1"/>
    </source>
</evidence>
<protein>
    <submittedName>
        <fullName evidence="1">Uncharacterized protein</fullName>
    </submittedName>
</protein>
<accession>A0A077R2Q4</accession>
<reference evidence="1" key="1">
    <citation type="journal article" date="2014" name="Genome Biol. Evol.">
        <title>Gene Loss Rather Than Gene Gain Is Associated with a Host Jump from Monocots to Dicots in the Smut Fungus Melanopsichium pennsylvanicum.</title>
        <authorList>
            <person name="Sharma R."/>
            <person name="Mishra B."/>
            <person name="Runge F."/>
            <person name="Thines M."/>
        </authorList>
    </citation>
    <scope>NUCLEOTIDE SEQUENCE</scope>
    <source>
        <strain evidence="1">4</strain>
    </source>
</reference>
<organism evidence="1">
    <name type="scientific">Melanopsichium pennsylvanicum 4</name>
    <dbReference type="NCBI Taxonomy" id="1398559"/>
    <lineage>
        <taxon>Eukaryota</taxon>
        <taxon>Fungi</taxon>
        <taxon>Dikarya</taxon>
        <taxon>Basidiomycota</taxon>
        <taxon>Ustilaginomycotina</taxon>
        <taxon>Ustilaginomycetes</taxon>
        <taxon>Ustilaginales</taxon>
        <taxon>Ustilaginaceae</taxon>
        <taxon>Melanopsichium</taxon>
    </lineage>
</organism>
<dbReference type="AlphaFoldDB" id="A0A077R2Q4"/>
<dbReference type="EMBL" id="HG529571">
    <property type="protein sequence ID" value="CDI53196.1"/>
    <property type="molecule type" value="Genomic_DNA"/>
</dbReference>
<name>A0A077R2Q4_9BASI</name>
<sequence length="118" mass="13680">MSSYPQIQFYEYSLHDHHQTNPSRSSHPPSPYYWRKKREWITESDTIADYLFPQHPHRKLGQTSPKDILATDAKENEVRHDDVDKLYAKAMEPFAEFAQTGETFEAGLKMVGGPLNQA</sequence>